<dbReference type="Proteomes" id="UP000597762">
    <property type="component" value="Unassembled WGS sequence"/>
</dbReference>
<evidence type="ECO:0000313" key="2">
    <source>
        <dbReference type="Proteomes" id="UP000597762"/>
    </source>
</evidence>
<name>A0A812BPT6_ACAPH</name>
<reference evidence="1" key="1">
    <citation type="submission" date="2021-01" db="EMBL/GenBank/DDBJ databases">
        <authorList>
            <person name="Li R."/>
            <person name="Bekaert M."/>
        </authorList>
    </citation>
    <scope>NUCLEOTIDE SEQUENCE</scope>
    <source>
        <strain evidence="1">Farmed</strain>
    </source>
</reference>
<accession>A0A812BPT6</accession>
<keyword evidence="2" id="KW-1185">Reference proteome</keyword>
<dbReference type="AlphaFoldDB" id="A0A812BPT6"/>
<comment type="caution">
    <text evidence="1">The sequence shown here is derived from an EMBL/GenBank/DDBJ whole genome shotgun (WGS) entry which is preliminary data.</text>
</comment>
<gene>
    <name evidence="1" type="ORF">SPHA_22875</name>
</gene>
<sequence>MSSVQSRVSPSNRRFFINPLMHYFSYDHETLIIHGGCSSVVEHSTADRNVLGSIPSVPFQSSFFINPFMHYFSYDHETLIIHGDRNVLGSIPSVPFQPSFFLNPFMHYFSYDHETLIIHVSGSVVEHSTADRNVLGSDRECPLVRHFFQILSCLLRP</sequence>
<evidence type="ECO:0000313" key="1">
    <source>
        <dbReference type="EMBL" id="CAE1241583.1"/>
    </source>
</evidence>
<protein>
    <submittedName>
        <fullName evidence="1">Uncharacterized protein</fullName>
    </submittedName>
</protein>
<proteinExistence type="predicted"/>
<dbReference type="EMBL" id="CAHIKZ030000846">
    <property type="protein sequence ID" value="CAE1241583.1"/>
    <property type="molecule type" value="Genomic_DNA"/>
</dbReference>
<organism evidence="1 2">
    <name type="scientific">Acanthosepion pharaonis</name>
    <name type="common">Pharaoh cuttlefish</name>
    <name type="synonym">Sepia pharaonis</name>
    <dbReference type="NCBI Taxonomy" id="158019"/>
    <lineage>
        <taxon>Eukaryota</taxon>
        <taxon>Metazoa</taxon>
        <taxon>Spiralia</taxon>
        <taxon>Lophotrochozoa</taxon>
        <taxon>Mollusca</taxon>
        <taxon>Cephalopoda</taxon>
        <taxon>Coleoidea</taxon>
        <taxon>Decapodiformes</taxon>
        <taxon>Sepiida</taxon>
        <taxon>Sepiina</taxon>
        <taxon>Sepiidae</taxon>
        <taxon>Acanthosepion</taxon>
    </lineage>
</organism>